<sequence>MSGSFAISAKRTKTRQSIKKIEKRGCAKNSDPYNAPPLRRQSGNADDSAGSEEIRPAGEKTLKKVFDSEGEKRNIRPSQQQANALIAPLFNNLSDNLCGHSQD</sequence>
<feature type="compositionally biased region" description="Basic and acidic residues" evidence="1">
    <location>
        <begin position="52"/>
        <end position="62"/>
    </location>
</feature>
<dbReference type="RefSeq" id="WP_100700399.1">
    <property type="nucleotide sequence ID" value="NZ_PIQI01000010.1"/>
</dbReference>
<accession>A0A2M9WH24</accession>
<dbReference type="AlphaFoldDB" id="A0A2M9WH24"/>
<dbReference type="OrthoDB" id="6615232at2"/>
<organism evidence="2 3">
    <name type="scientific">Pantoea rodasii</name>
    <dbReference type="NCBI Taxonomy" id="1076549"/>
    <lineage>
        <taxon>Bacteria</taxon>
        <taxon>Pseudomonadati</taxon>
        <taxon>Pseudomonadota</taxon>
        <taxon>Gammaproteobacteria</taxon>
        <taxon>Enterobacterales</taxon>
        <taxon>Erwiniaceae</taxon>
        <taxon>Pantoea</taxon>
    </lineage>
</organism>
<comment type="caution">
    <text evidence="2">The sequence shown here is derived from an EMBL/GenBank/DDBJ whole genome shotgun (WGS) entry which is preliminary data.</text>
</comment>
<name>A0A2M9WH24_9GAMM</name>
<reference evidence="2 3" key="1">
    <citation type="submission" date="2017-11" db="EMBL/GenBank/DDBJ databases">
        <title>The genome sequence of Pantoea rodasii DSM 26611.</title>
        <authorList>
            <person name="Gao J."/>
            <person name="Mao X."/>
            <person name="Sun J."/>
        </authorList>
    </citation>
    <scope>NUCLEOTIDE SEQUENCE [LARGE SCALE GENOMIC DNA]</scope>
    <source>
        <strain evidence="2 3">DSM 26611</strain>
    </source>
</reference>
<evidence type="ECO:0000313" key="2">
    <source>
        <dbReference type="EMBL" id="PJZ06871.1"/>
    </source>
</evidence>
<dbReference type="Proteomes" id="UP000232062">
    <property type="component" value="Unassembled WGS sequence"/>
</dbReference>
<evidence type="ECO:0000313" key="3">
    <source>
        <dbReference type="Proteomes" id="UP000232062"/>
    </source>
</evidence>
<evidence type="ECO:0000256" key="1">
    <source>
        <dbReference type="SAM" id="MobiDB-lite"/>
    </source>
</evidence>
<protein>
    <submittedName>
        <fullName evidence="2">Uncharacterized protein</fullName>
    </submittedName>
</protein>
<gene>
    <name evidence="2" type="ORF">PRCB_03640</name>
</gene>
<proteinExistence type="predicted"/>
<keyword evidence="3" id="KW-1185">Reference proteome</keyword>
<dbReference type="EMBL" id="PIQI01000010">
    <property type="protein sequence ID" value="PJZ06871.1"/>
    <property type="molecule type" value="Genomic_DNA"/>
</dbReference>
<feature type="region of interest" description="Disordered" evidence="1">
    <location>
        <begin position="1"/>
        <end position="62"/>
    </location>
</feature>